<evidence type="ECO:0000313" key="2">
    <source>
        <dbReference type="Proteomes" id="UP000274822"/>
    </source>
</evidence>
<reference evidence="1 2" key="1">
    <citation type="journal article" date="2018" name="New Phytol.">
        <title>Phylogenomics of Endogonaceae and evolution of mycorrhizas within Mucoromycota.</title>
        <authorList>
            <person name="Chang Y."/>
            <person name="Desiro A."/>
            <person name="Na H."/>
            <person name="Sandor L."/>
            <person name="Lipzen A."/>
            <person name="Clum A."/>
            <person name="Barry K."/>
            <person name="Grigoriev I.V."/>
            <person name="Martin F.M."/>
            <person name="Stajich J.E."/>
            <person name="Smith M.E."/>
            <person name="Bonito G."/>
            <person name="Spatafora J.W."/>
        </authorList>
    </citation>
    <scope>NUCLEOTIDE SEQUENCE [LARGE SCALE GENOMIC DNA]</scope>
    <source>
        <strain evidence="1 2">AD002</strain>
    </source>
</reference>
<dbReference type="Proteomes" id="UP000274822">
    <property type="component" value="Unassembled WGS sequence"/>
</dbReference>
<name>A0A433QQV4_9FUNG</name>
<keyword evidence="2" id="KW-1185">Reference proteome</keyword>
<sequence length="116" mass="12946">MCFLKANPAYPSMLLRPISSMYHGRDLRLVLSGQQAYTRQAPSTKSKGSLLVSTFCCHLNPLSPFLWNECGGCAPDGCGHTEWRCRGMKNVLEPAMGCVSRVVDDKQWCHEARVLK</sequence>
<evidence type="ECO:0000313" key="1">
    <source>
        <dbReference type="EMBL" id="RUS32164.1"/>
    </source>
</evidence>
<proteinExistence type="predicted"/>
<dbReference type="AlphaFoldDB" id="A0A433QQV4"/>
<dbReference type="EMBL" id="RBNJ01002267">
    <property type="protein sequence ID" value="RUS32164.1"/>
    <property type="molecule type" value="Genomic_DNA"/>
</dbReference>
<protein>
    <submittedName>
        <fullName evidence="1">Uncharacterized protein</fullName>
    </submittedName>
</protein>
<accession>A0A433QQV4</accession>
<organism evidence="1 2">
    <name type="scientific">Jimgerdemannia flammicorona</name>
    <dbReference type="NCBI Taxonomy" id="994334"/>
    <lineage>
        <taxon>Eukaryota</taxon>
        <taxon>Fungi</taxon>
        <taxon>Fungi incertae sedis</taxon>
        <taxon>Mucoromycota</taxon>
        <taxon>Mucoromycotina</taxon>
        <taxon>Endogonomycetes</taxon>
        <taxon>Endogonales</taxon>
        <taxon>Endogonaceae</taxon>
        <taxon>Jimgerdemannia</taxon>
    </lineage>
</organism>
<gene>
    <name evidence="1" type="ORF">BC938DRAFT_476123</name>
</gene>
<comment type="caution">
    <text evidence="1">The sequence shown here is derived from an EMBL/GenBank/DDBJ whole genome shotgun (WGS) entry which is preliminary data.</text>
</comment>